<keyword evidence="9 16" id="KW-0408">Iron</keyword>
<comment type="caution">
    <text evidence="16">Lacks conserved residue(s) required for the propagation of feature annotation.</text>
</comment>
<feature type="binding site" evidence="15">
    <location>
        <position position="24"/>
    </location>
    <ligand>
        <name>Mg(2+)</name>
        <dbReference type="ChEBI" id="CHEBI:18420"/>
        <label>2</label>
    </ligand>
</feature>
<dbReference type="PANTHER" id="PTHR43185:SF1">
    <property type="entry name" value="FE(2+) TRANSPORTER FEOB"/>
    <property type="match status" value="1"/>
</dbReference>
<dbReference type="InterPro" id="IPR041069">
    <property type="entry name" value="FeoB_Cyto"/>
</dbReference>
<sequence length="664" mass="75028">MDNSFCILGNPNVGKTSLFNALTGSYEYVGNWSGVTVEKKIGKLKQDLGELIDLPGCYDLSPISKDESVVTDYLMNSSFSGMINIIDASQLKRNLHLTIQLLELNSPIIIGLNMIDVATKRGIKIDYEMLMRKLKIPVFPIVARNAKGTNDLLKELNYLKPDERQLFKIKYDEDIENAIREISSIIQEHTDYPTERLRFIAIQYLLDNLKISQELDSYILEQLKPLKDQLNSLSETNVHERIAQTRNKYIDTLLEDVINYPQEERQFLTEKVDKILMNKYLGIPIFLGIMWLIFQTTFTWVGTPLSDQMDSFISNQLTDWVKIVMSHLHILPFLQDLITDGIIAGVGSVLVFVPQIVVLFFFISLLEDSGYMARIAVLMDKTMESIGLSGKSFIPMIIGFGCNVPSIMAARSIENEKERLITILIAPFMSCSARLPVYALFVGIFFKNYQSLVVLSLYVLGIVVALIVSTILNRFILKNEDAIFIVELPTYRFPSIKTLWRSTWEKAKGFVRKAGTFIFGGSVVIWTLSYIGPHGVNVKIDQSFMHILGEMVAPLIAPLGFGSWQAGATLIPGFLAKEVIISSMAILYSSSEDGLVNVIQQQFTPLSAYAFMVFILLYVPCISTVATIRKETSSWKWTGFALVYPIVTAYVLTFLFYQISKLFI</sequence>
<dbReference type="PANTHER" id="PTHR43185">
    <property type="entry name" value="FERROUS IRON TRANSPORT PROTEIN B"/>
    <property type="match status" value="1"/>
</dbReference>
<dbReference type="EMBL" id="SRLS01000005">
    <property type="protein sequence ID" value="TGE18203.1"/>
    <property type="molecule type" value="Genomic_DNA"/>
</dbReference>
<feature type="transmembrane region" description="Helical" evidence="16">
    <location>
        <begin position="280"/>
        <end position="301"/>
    </location>
</feature>
<accession>A0A380FXT3</accession>
<keyword evidence="10" id="KW-0406">Ion transport</keyword>
<comment type="similarity">
    <text evidence="16">Belongs to the TRAFAC class TrmE-Era-EngA-EngB-Septin-like GTPase superfamily. FeoB GTPase (TC 9.A.8) family.</text>
</comment>
<dbReference type="Pfam" id="PF02421">
    <property type="entry name" value="FeoB_N"/>
    <property type="match status" value="1"/>
</dbReference>
<name>A0A380FXT3_9STAP</name>
<feature type="transmembrane region" description="Helical" evidence="16">
    <location>
        <begin position="342"/>
        <end position="366"/>
    </location>
</feature>
<feature type="binding site" evidence="14">
    <location>
        <begin position="53"/>
        <end position="56"/>
    </location>
    <ligand>
        <name>GTP</name>
        <dbReference type="ChEBI" id="CHEBI:37565"/>
        <label>1</label>
    </ligand>
</feature>
<evidence type="ECO:0000256" key="6">
    <source>
        <dbReference type="ARBA" id="ARBA00022692"/>
    </source>
</evidence>
<reference evidence="18 20" key="1">
    <citation type="submission" date="2018-06" db="EMBL/GenBank/DDBJ databases">
        <authorList>
            <consortium name="Pathogen Informatics"/>
            <person name="Doyle S."/>
        </authorList>
    </citation>
    <scope>NUCLEOTIDE SEQUENCE [LARGE SCALE GENOMIC DNA]</scope>
    <source>
        <strain evidence="18 20">NCTC13830</strain>
    </source>
</reference>
<keyword evidence="8 16" id="KW-1133">Transmembrane helix</keyword>
<evidence type="ECO:0000256" key="11">
    <source>
        <dbReference type="ARBA" id="ARBA00023134"/>
    </source>
</evidence>
<evidence type="ECO:0000256" key="8">
    <source>
        <dbReference type="ARBA" id="ARBA00022989"/>
    </source>
</evidence>
<evidence type="ECO:0000256" key="7">
    <source>
        <dbReference type="ARBA" id="ARBA00022741"/>
    </source>
</evidence>
<dbReference type="RefSeq" id="WP_103297185.1">
    <property type="nucleotide sequence ID" value="NZ_PPQT01000012.1"/>
</dbReference>
<organism evidence="18 20">
    <name type="scientific">Staphylococcus petrasii</name>
    <dbReference type="NCBI Taxonomy" id="1276936"/>
    <lineage>
        <taxon>Bacteria</taxon>
        <taxon>Bacillati</taxon>
        <taxon>Bacillota</taxon>
        <taxon>Bacilli</taxon>
        <taxon>Bacillales</taxon>
        <taxon>Staphylococcaceae</taxon>
        <taxon>Staphylococcus</taxon>
    </lineage>
</organism>
<feature type="transmembrane region" description="Helical" evidence="16">
    <location>
        <begin position="452"/>
        <end position="472"/>
    </location>
</feature>
<evidence type="ECO:0000256" key="3">
    <source>
        <dbReference type="ARBA" id="ARBA00022448"/>
    </source>
</evidence>
<feature type="binding site" evidence="14">
    <location>
        <begin position="9"/>
        <end position="16"/>
    </location>
    <ligand>
        <name>GTP</name>
        <dbReference type="ChEBI" id="CHEBI:37565"/>
        <label>1</label>
    </ligand>
</feature>
<comment type="function">
    <text evidence="1 16">Probable transporter of a GTP-driven Fe(2+) uptake system.</text>
</comment>
<evidence type="ECO:0000259" key="17">
    <source>
        <dbReference type="PROSITE" id="PS51711"/>
    </source>
</evidence>
<dbReference type="InterPro" id="IPR050860">
    <property type="entry name" value="FeoB_GTPase"/>
</dbReference>
<dbReference type="InterPro" id="IPR011640">
    <property type="entry name" value="Fe2_transport_prot_B_C"/>
</dbReference>
<protein>
    <recommendedName>
        <fullName evidence="13 16">Ferrous iron transport protein B</fullName>
    </recommendedName>
</protein>
<feature type="binding site" evidence="15">
    <location>
        <position position="20"/>
    </location>
    <ligand>
        <name>Mg(2+)</name>
        <dbReference type="ChEBI" id="CHEBI:18420"/>
        <label>2</label>
    </ligand>
</feature>
<dbReference type="Gene3D" id="3.40.50.300">
    <property type="entry name" value="P-loop containing nucleotide triphosphate hydrolases"/>
    <property type="match status" value="1"/>
</dbReference>
<dbReference type="InterPro" id="IPR030389">
    <property type="entry name" value="G_FEOB_dom"/>
</dbReference>
<keyword evidence="6 16" id="KW-0812">Transmembrane</keyword>
<dbReference type="Pfam" id="PF07670">
    <property type="entry name" value="Gate"/>
    <property type="match status" value="2"/>
</dbReference>
<keyword evidence="12 16" id="KW-0472">Membrane</keyword>
<keyword evidence="11 14" id="KW-0342">GTP-binding</keyword>
<keyword evidence="3 16" id="KW-0813">Transport</keyword>
<dbReference type="GO" id="GO:0005886">
    <property type="term" value="C:plasma membrane"/>
    <property type="evidence" value="ECO:0007669"/>
    <property type="project" value="UniProtKB-SubCell"/>
</dbReference>
<dbReference type="InterPro" id="IPR003373">
    <property type="entry name" value="Fe2_transport_prot-B"/>
</dbReference>
<dbReference type="Pfam" id="PF17910">
    <property type="entry name" value="FeoB_Cyto"/>
    <property type="match status" value="1"/>
</dbReference>
<feature type="binding site" evidence="14">
    <location>
        <begin position="113"/>
        <end position="116"/>
    </location>
    <ligand>
        <name>GTP</name>
        <dbReference type="ChEBI" id="CHEBI:37565"/>
        <label>1</label>
    </ligand>
</feature>
<evidence type="ECO:0000256" key="14">
    <source>
        <dbReference type="PIRSR" id="PIRSR603373-1"/>
    </source>
</evidence>
<feature type="transmembrane region" description="Helical" evidence="16">
    <location>
        <begin position="608"/>
        <end position="628"/>
    </location>
</feature>
<dbReference type="Proteomes" id="UP000254047">
    <property type="component" value="Unassembled WGS sequence"/>
</dbReference>
<evidence type="ECO:0000256" key="13">
    <source>
        <dbReference type="NCBIfam" id="TIGR00437"/>
    </source>
</evidence>
<dbReference type="AlphaFoldDB" id="A0A380FXT3"/>
<evidence type="ECO:0000256" key="16">
    <source>
        <dbReference type="RuleBase" id="RU362098"/>
    </source>
</evidence>
<reference evidence="19 21" key="2">
    <citation type="submission" date="2019-04" db="EMBL/GenBank/DDBJ databases">
        <title>Genomic characterization of Staphylococcus petrasii strains.</title>
        <authorList>
            <person name="Vrbovska V."/>
            <person name="Kovarovic V."/>
            <person name="Maslanova I."/>
            <person name="Indrakova A."/>
            <person name="Petras P."/>
            <person name="Sedo O."/>
            <person name="Svec P."/>
            <person name="Fisarova L."/>
            <person name="Sedlacek I."/>
            <person name="Doskar J."/>
            <person name="Pantucek R."/>
        </authorList>
    </citation>
    <scope>NUCLEOTIDE SEQUENCE [LARGE SCALE GENOMIC DNA]</scope>
    <source>
        <strain evidence="19 21">P5404</strain>
    </source>
</reference>
<keyword evidence="21" id="KW-1185">Reference proteome</keyword>
<evidence type="ECO:0000313" key="18">
    <source>
        <dbReference type="EMBL" id="SUM42950.1"/>
    </source>
</evidence>
<dbReference type="PROSITE" id="PS51711">
    <property type="entry name" value="G_FEOB"/>
    <property type="match status" value="1"/>
</dbReference>
<feature type="binding site" evidence="15">
    <location>
        <position position="21"/>
    </location>
    <ligand>
        <name>Mg(2+)</name>
        <dbReference type="ChEBI" id="CHEBI:18420"/>
        <label>2</label>
    </ligand>
</feature>
<proteinExistence type="inferred from homology"/>
<dbReference type="Gene3D" id="1.10.287.1770">
    <property type="match status" value="1"/>
</dbReference>
<feature type="transmembrane region" description="Helical" evidence="16">
    <location>
        <begin position="510"/>
        <end position="531"/>
    </location>
</feature>
<dbReference type="Proteomes" id="UP000297598">
    <property type="component" value="Unassembled WGS sequence"/>
</dbReference>
<evidence type="ECO:0000256" key="12">
    <source>
        <dbReference type="ARBA" id="ARBA00023136"/>
    </source>
</evidence>
<evidence type="ECO:0000256" key="9">
    <source>
        <dbReference type="ARBA" id="ARBA00023004"/>
    </source>
</evidence>
<feature type="binding site" evidence="15">
    <location>
        <position position="23"/>
    </location>
    <ligand>
        <name>Mg(2+)</name>
        <dbReference type="ChEBI" id="CHEBI:18420"/>
        <label>2</label>
    </ligand>
</feature>
<dbReference type="FunFam" id="3.40.50.300:FF:001475">
    <property type="entry name" value="Ferrous iron transport protein B"/>
    <property type="match status" value="1"/>
</dbReference>
<evidence type="ECO:0000256" key="4">
    <source>
        <dbReference type="ARBA" id="ARBA00022475"/>
    </source>
</evidence>
<keyword evidence="7 14" id="KW-0547">Nucleotide-binding</keyword>
<dbReference type="OrthoDB" id="9809127at2"/>
<dbReference type="NCBIfam" id="TIGR00437">
    <property type="entry name" value="feoB"/>
    <property type="match status" value="1"/>
</dbReference>
<evidence type="ECO:0000256" key="5">
    <source>
        <dbReference type="ARBA" id="ARBA00022496"/>
    </source>
</evidence>
<feature type="transmembrane region" description="Helical" evidence="16">
    <location>
        <begin position="640"/>
        <end position="659"/>
    </location>
</feature>
<evidence type="ECO:0000313" key="21">
    <source>
        <dbReference type="Proteomes" id="UP000297598"/>
    </source>
</evidence>
<feature type="binding site" evidence="14">
    <location>
        <begin position="34"/>
        <end position="38"/>
    </location>
    <ligand>
        <name>GTP</name>
        <dbReference type="ChEBI" id="CHEBI:37565"/>
        <label>1</label>
    </ligand>
</feature>
<comment type="subcellular location">
    <subcellularLocation>
        <location evidence="2 16">Cell membrane</location>
        <topology evidence="2 16">Multi-pass membrane protein</topology>
    </subcellularLocation>
</comment>
<evidence type="ECO:0000256" key="1">
    <source>
        <dbReference type="ARBA" id="ARBA00003926"/>
    </source>
</evidence>
<evidence type="ECO:0000313" key="19">
    <source>
        <dbReference type="EMBL" id="TGE18203.1"/>
    </source>
</evidence>
<dbReference type="SUPFAM" id="SSF52540">
    <property type="entry name" value="P-loop containing nucleoside triphosphate hydrolases"/>
    <property type="match status" value="1"/>
</dbReference>
<gene>
    <name evidence="18" type="primary">feoB</name>
    <name evidence="19" type="ORF">BJR09_04540</name>
    <name evidence="18" type="ORF">NCTC13830_00474</name>
</gene>
<feature type="domain" description="FeoB-type G" evidence="17">
    <location>
        <begin position="2"/>
        <end position="162"/>
    </location>
</feature>
<dbReference type="GO" id="GO:0015093">
    <property type="term" value="F:ferrous iron transmembrane transporter activity"/>
    <property type="evidence" value="ECO:0007669"/>
    <property type="project" value="UniProtKB-UniRule"/>
</dbReference>
<dbReference type="InterPro" id="IPR027417">
    <property type="entry name" value="P-loop_NTPase"/>
</dbReference>
<keyword evidence="15" id="KW-0460">Magnesium</keyword>
<evidence type="ECO:0000313" key="20">
    <source>
        <dbReference type="Proteomes" id="UP000254047"/>
    </source>
</evidence>
<evidence type="ECO:0000256" key="10">
    <source>
        <dbReference type="ARBA" id="ARBA00023065"/>
    </source>
</evidence>
<dbReference type="InterPro" id="IPR011642">
    <property type="entry name" value="Gate_dom"/>
</dbReference>
<dbReference type="CDD" id="cd01879">
    <property type="entry name" value="FeoB"/>
    <property type="match status" value="1"/>
</dbReference>
<dbReference type="Pfam" id="PF07664">
    <property type="entry name" value="FeoB_C"/>
    <property type="match status" value="1"/>
</dbReference>
<keyword evidence="15" id="KW-0479">Metal-binding</keyword>
<dbReference type="GO" id="GO:0046872">
    <property type="term" value="F:metal ion binding"/>
    <property type="evidence" value="ECO:0007669"/>
    <property type="project" value="UniProtKB-KW"/>
</dbReference>
<evidence type="ECO:0000256" key="2">
    <source>
        <dbReference type="ARBA" id="ARBA00004651"/>
    </source>
</evidence>
<dbReference type="EMBL" id="UHDO01000001">
    <property type="protein sequence ID" value="SUM42950.1"/>
    <property type="molecule type" value="Genomic_DNA"/>
</dbReference>
<feature type="transmembrane region" description="Helical" evidence="16">
    <location>
        <begin position="420"/>
        <end position="446"/>
    </location>
</feature>
<keyword evidence="4" id="KW-1003">Cell membrane</keyword>
<evidence type="ECO:0000256" key="15">
    <source>
        <dbReference type="PIRSR" id="PIRSR603373-2"/>
    </source>
</evidence>
<keyword evidence="5 16" id="KW-0410">Iron transport</keyword>
<dbReference type="GO" id="GO:0005525">
    <property type="term" value="F:GTP binding"/>
    <property type="evidence" value="ECO:0007669"/>
    <property type="project" value="UniProtKB-KW"/>
</dbReference>